<dbReference type="GO" id="GO:0005694">
    <property type="term" value="C:chromosome"/>
    <property type="evidence" value="ECO:0007669"/>
    <property type="project" value="TreeGrafter"/>
</dbReference>
<dbReference type="InterPro" id="IPR057240">
    <property type="entry name" value="ParB_dimer_C"/>
</dbReference>
<evidence type="ECO:0000256" key="3">
    <source>
        <dbReference type="ARBA" id="ARBA00023125"/>
    </source>
</evidence>
<dbReference type="GO" id="GO:0007059">
    <property type="term" value="P:chromosome segregation"/>
    <property type="evidence" value="ECO:0007669"/>
    <property type="project" value="UniProtKB-KW"/>
</dbReference>
<dbReference type="InterPro" id="IPR004437">
    <property type="entry name" value="ParB/RepB/Spo0J"/>
</dbReference>
<comment type="similarity">
    <text evidence="1">Belongs to the ParB family.</text>
</comment>
<keyword evidence="2" id="KW-0159">Chromosome partition</keyword>
<dbReference type="InterPro" id="IPR001387">
    <property type="entry name" value="Cro/C1-type_HTH"/>
</dbReference>
<dbReference type="InterPro" id="IPR041468">
    <property type="entry name" value="HTH_ParB/Spo0J"/>
</dbReference>
<dbReference type="CDD" id="cd00093">
    <property type="entry name" value="HTH_XRE"/>
    <property type="match status" value="1"/>
</dbReference>
<gene>
    <name evidence="5" type="ORF">METZ01_LOCUS37365</name>
</gene>
<sequence length="286" mass="31631">MGRGLDALLNASVDDQMQVGAESDSKETLSHVGVDQIHRGQFQPRKHIDEASIEELSQSIKAQGVMQPIVLRRRPAGGYEIIAGERRWRASVKAGLLEIPAVVREVTDQQALALALIENLQREDLNPLEEARALGRLRDEFGLTQQEVADAVGKSRTAVTNLLRLQNLGPRAAQLLEDGAIEMGHARALLPLEQGDQDVAARHIASKRLSVRQAEALVRRMLAGPKETTRRVDADTRSLERELSEKLSAPVVIRHRSSRKGGGRGQILIQYGSVEELDGILRHFRR</sequence>
<dbReference type="GO" id="GO:0045881">
    <property type="term" value="P:positive regulation of sporulation resulting in formation of a cellular spore"/>
    <property type="evidence" value="ECO:0007669"/>
    <property type="project" value="TreeGrafter"/>
</dbReference>
<evidence type="ECO:0000313" key="5">
    <source>
        <dbReference type="EMBL" id="SUZ84511.1"/>
    </source>
</evidence>
<organism evidence="5">
    <name type="scientific">marine metagenome</name>
    <dbReference type="NCBI Taxonomy" id="408172"/>
    <lineage>
        <taxon>unclassified sequences</taxon>
        <taxon>metagenomes</taxon>
        <taxon>ecological metagenomes</taxon>
    </lineage>
</organism>
<dbReference type="PANTHER" id="PTHR33375">
    <property type="entry name" value="CHROMOSOME-PARTITIONING PROTEIN PARB-RELATED"/>
    <property type="match status" value="1"/>
</dbReference>
<keyword evidence="3" id="KW-0238">DNA-binding</keyword>
<dbReference type="AlphaFoldDB" id="A0A381QYJ8"/>
<proteinExistence type="inferred from homology"/>
<dbReference type="CDD" id="cd16393">
    <property type="entry name" value="SPO0J_N"/>
    <property type="match status" value="1"/>
</dbReference>
<dbReference type="PANTHER" id="PTHR33375:SF1">
    <property type="entry name" value="CHROMOSOME-PARTITIONING PROTEIN PARB-RELATED"/>
    <property type="match status" value="1"/>
</dbReference>
<dbReference type="NCBIfam" id="TIGR00180">
    <property type="entry name" value="parB_part"/>
    <property type="match status" value="1"/>
</dbReference>
<accession>A0A381QYJ8</accession>
<dbReference type="Pfam" id="PF17762">
    <property type="entry name" value="HTH_ParB"/>
    <property type="match status" value="1"/>
</dbReference>
<dbReference type="SUPFAM" id="SSF109709">
    <property type="entry name" value="KorB DNA-binding domain-like"/>
    <property type="match status" value="1"/>
</dbReference>
<reference evidence="5" key="1">
    <citation type="submission" date="2018-05" db="EMBL/GenBank/DDBJ databases">
        <authorList>
            <person name="Lanie J.A."/>
            <person name="Ng W.-L."/>
            <person name="Kazmierczak K.M."/>
            <person name="Andrzejewski T.M."/>
            <person name="Davidsen T.M."/>
            <person name="Wayne K.J."/>
            <person name="Tettelin H."/>
            <person name="Glass J.I."/>
            <person name="Rusch D."/>
            <person name="Podicherti R."/>
            <person name="Tsui H.-C.T."/>
            <person name="Winkler M.E."/>
        </authorList>
    </citation>
    <scope>NUCLEOTIDE SEQUENCE</scope>
</reference>
<name>A0A381QYJ8_9ZZZZ</name>
<dbReference type="SUPFAM" id="SSF110849">
    <property type="entry name" value="ParB/Sulfiredoxin"/>
    <property type="match status" value="1"/>
</dbReference>
<dbReference type="GO" id="GO:0003677">
    <property type="term" value="F:DNA binding"/>
    <property type="evidence" value="ECO:0007669"/>
    <property type="project" value="UniProtKB-KW"/>
</dbReference>
<dbReference type="FunFam" id="1.10.10.2830:FF:000001">
    <property type="entry name" value="Chromosome partitioning protein ParB"/>
    <property type="match status" value="1"/>
</dbReference>
<protein>
    <recommendedName>
        <fullName evidence="4">HTH cro/C1-type domain-containing protein</fullName>
    </recommendedName>
</protein>
<dbReference type="Gene3D" id="1.10.10.2830">
    <property type="match status" value="1"/>
</dbReference>
<dbReference type="Pfam" id="PF02195">
    <property type="entry name" value="ParB_N"/>
    <property type="match status" value="1"/>
</dbReference>
<feature type="domain" description="HTH cro/C1-type" evidence="4">
    <location>
        <begin position="136"/>
        <end position="164"/>
    </location>
</feature>
<dbReference type="Gene3D" id="3.90.1530.30">
    <property type="match status" value="1"/>
</dbReference>
<dbReference type="SMART" id="SM00470">
    <property type="entry name" value="ParB"/>
    <property type="match status" value="1"/>
</dbReference>
<dbReference type="InterPro" id="IPR036086">
    <property type="entry name" value="ParB/Sulfiredoxin_sf"/>
</dbReference>
<dbReference type="EMBL" id="UINC01001594">
    <property type="protein sequence ID" value="SUZ84511.1"/>
    <property type="molecule type" value="Genomic_DNA"/>
</dbReference>
<dbReference type="Pfam" id="PF23552">
    <property type="entry name" value="ParB_C"/>
    <property type="match status" value="1"/>
</dbReference>
<evidence type="ECO:0000259" key="4">
    <source>
        <dbReference type="PROSITE" id="PS50943"/>
    </source>
</evidence>
<dbReference type="InterPro" id="IPR050336">
    <property type="entry name" value="Chromosome_partition/occlusion"/>
</dbReference>
<evidence type="ECO:0000256" key="1">
    <source>
        <dbReference type="ARBA" id="ARBA00006295"/>
    </source>
</evidence>
<dbReference type="PROSITE" id="PS50943">
    <property type="entry name" value="HTH_CROC1"/>
    <property type="match status" value="1"/>
</dbReference>
<dbReference type="InterPro" id="IPR003115">
    <property type="entry name" value="ParB_N"/>
</dbReference>
<evidence type="ECO:0000256" key="2">
    <source>
        <dbReference type="ARBA" id="ARBA00022829"/>
    </source>
</evidence>
<dbReference type="FunFam" id="3.90.1530.30:FF:000001">
    <property type="entry name" value="Chromosome partitioning protein ParB"/>
    <property type="match status" value="1"/>
</dbReference>